<dbReference type="Pfam" id="PF01702">
    <property type="entry name" value="TGT"/>
    <property type="match status" value="1"/>
</dbReference>
<dbReference type="InterPro" id="IPR036511">
    <property type="entry name" value="TGT-like_sf"/>
</dbReference>
<dbReference type="KEGG" id="iho:Igni_0478"/>
<dbReference type="AlphaFoldDB" id="A8A9Q9"/>
<dbReference type="GO" id="GO:0005737">
    <property type="term" value="C:cytoplasm"/>
    <property type="evidence" value="ECO:0007669"/>
    <property type="project" value="TreeGrafter"/>
</dbReference>
<dbReference type="NCBIfam" id="TIGR00449">
    <property type="entry name" value="tgt_general"/>
    <property type="match status" value="1"/>
</dbReference>
<sequence length="510" mass="56106">MIWEPEARDGPARAGKLKVGAYEVETPALLAVVDPDPKKQLVPLDEMRRAGVQVIMTSAFIAKKKVGPTNLKERLGWEGLLYTDSGTFQAYSRGVRVDPEESVRYQISAGSDIITPVDLFSLPTDSKEVAAKKAEVSFRRWLRARELKEEVSAPVQGGLYPDVRAAVARRYSEAGARLLAVGGIVPLMEEYKFKELVNAVLPVLASRPPEAAVHAFGAGHPLAFPLLAFLGVDLFDSAMYAIAAREGRYLTPFGTFRLEELVMMREFPCDCPACSSLSPRDLLSMSEEERTKFLALHNLYAAIKMVKEIRERIVYGTFHKWAIAFAHSHPRLYEAFAEALGKWRGYFERERNALPKSPVPEGCELCDSSPERDPVGEGTYGTRELFNVIAKRAYGKGLSSEEPLEALRPPRASFSPRALRELCSVTLNSPPKGRAIRKKDLKEVNCLLRPNHEVLVLWEGGEAKAVSLVSFAELSLASEEAVALLLPPEGLHGVKLGGLVGRVEAGDHGG</sequence>
<dbReference type="GeneID" id="5562175"/>
<reference evidence="3 4" key="1">
    <citation type="journal article" date="2008" name="Genome Biol.">
        <title>A genomic analysis of the archaeal system Ignicoccus hospitalis-Nanoarchaeum equitans.</title>
        <authorList>
            <person name="Podar M."/>
            <person name="Anderson I."/>
            <person name="Makarova K.S."/>
            <person name="Elkins J.G."/>
            <person name="Ivanova N."/>
            <person name="Wall M.A."/>
            <person name="Lykidis A."/>
            <person name="Mavromatis K."/>
            <person name="Sun H."/>
            <person name="Hudson M.E."/>
            <person name="Chen W."/>
            <person name="Deciu C."/>
            <person name="Hutchison D."/>
            <person name="Eads J.R."/>
            <person name="Anderson A."/>
            <person name="Fernandes F."/>
            <person name="Szeto E."/>
            <person name="Lapidus A."/>
            <person name="Kyrpides N.C."/>
            <person name="Saier M.H.Jr."/>
            <person name="Richardson P.M."/>
            <person name="Rachel R."/>
            <person name="Huber H."/>
            <person name="Eisen J.A."/>
            <person name="Koonin E.V."/>
            <person name="Keller M."/>
            <person name="Stetter K.O."/>
        </authorList>
    </citation>
    <scope>NUCLEOTIDE SEQUENCE [LARGE SCALE GENOMIC DNA]</scope>
    <source>
        <strain evidence="4">KIN4/I / DSM 18386 / JCM 14125</strain>
    </source>
</reference>
<keyword evidence="3" id="KW-0808">Transferase</keyword>
<feature type="domain" description="tRNA-guanine(15) transglycosylase-like" evidence="2">
    <location>
        <begin position="12"/>
        <end position="330"/>
    </location>
</feature>
<keyword evidence="3" id="KW-0328">Glycosyltransferase</keyword>
<dbReference type="STRING" id="453591.Igni_0478"/>
<name>A8A9Q9_IGNH4</name>
<dbReference type="EMBL" id="CP000816">
    <property type="protein sequence ID" value="ABU81661.1"/>
    <property type="molecule type" value="Genomic_DNA"/>
</dbReference>
<proteinExistence type="predicted"/>
<dbReference type="EC" id="2.4.2.29" evidence="3"/>
<keyword evidence="4" id="KW-1185">Reference proteome</keyword>
<dbReference type="PhylomeDB" id="A8A9Q9"/>
<dbReference type="SUPFAM" id="SSF51713">
    <property type="entry name" value="tRNA-guanine transglycosylase"/>
    <property type="match status" value="1"/>
</dbReference>
<gene>
    <name evidence="3" type="ordered locus">Igni_0478</name>
</gene>
<organism evidence="3 4">
    <name type="scientific">Ignicoccus hospitalis (strain KIN4/I / DSM 18386 / JCM 14125)</name>
    <dbReference type="NCBI Taxonomy" id="453591"/>
    <lineage>
        <taxon>Archaea</taxon>
        <taxon>Thermoproteota</taxon>
        <taxon>Thermoprotei</taxon>
        <taxon>Desulfurococcales</taxon>
        <taxon>Desulfurococcaceae</taxon>
        <taxon>Ignicoccus</taxon>
    </lineage>
</organism>
<evidence type="ECO:0000313" key="3">
    <source>
        <dbReference type="EMBL" id="ABU81661.1"/>
    </source>
</evidence>
<keyword evidence="1" id="KW-0819">tRNA processing</keyword>
<evidence type="ECO:0000259" key="2">
    <source>
        <dbReference type="Pfam" id="PF01702"/>
    </source>
</evidence>
<dbReference type="PANTHER" id="PTHR46499:SF1">
    <property type="entry name" value="QUEUINE TRNA-RIBOSYLTRANSFERASE"/>
    <property type="match status" value="1"/>
</dbReference>
<evidence type="ECO:0000256" key="1">
    <source>
        <dbReference type="ARBA" id="ARBA00022694"/>
    </source>
</evidence>
<dbReference type="eggNOG" id="arCOG00989">
    <property type="taxonomic scope" value="Archaea"/>
</dbReference>
<dbReference type="GO" id="GO:0002099">
    <property type="term" value="P:tRNA wobble guanine modification"/>
    <property type="evidence" value="ECO:0007669"/>
    <property type="project" value="TreeGrafter"/>
</dbReference>
<dbReference type="HOGENOM" id="CLU_030083_0_0_2"/>
<evidence type="ECO:0000313" key="4">
    <source>
        <dbReference type="Proteomes" id="UP000000262"/>
    </source>
</evidence>
<dbReference type="GO" id="GO:0016757">
    <property type="term" value="F:glycosyltransferase activity"/>
    <property type="evidence" value="ECO:0007669"/>
    <property type="project" value="UniProtKB-KW"/>
</dbReference>
<dbReference type="InterPro" id="IPR002616">
    <property type="entry name" value="tRNA_ribo_trans-like"/>
</dbReference>
<dbReference type="Proteomes" id="UP000000262">
    <property type="component" value="Chromosome"/>
</dbReference>
<dbReference type="PANTHER" id="PTHR46499">
    <property type="entry name" value="QUEUINE TRNA-RIBOSYLTRANSFERASE"/>
    <property type="match status" value="1"/>
</dbReference>
<dbReference type="OrthoDB" id="6871at2157"/>
<dbReference type="RefSeq" id="WP_011998513.1">
    <property type="nucleotide sequence ID" value="NC_009776.1"/>
</dbReference>
<accession>A8A9Q9</accession>
<dbReference type="InterPro" id="IPR050076">
    <property type="entry name" value="ArchSynthase1/Queuine_TRR"/>
</dbReference>
<protein>
    <submittedName>
        <fullName evidence="3">tRNA-guanine transglycosylase, various specificities</fullName>
        <ecNumber evidence="3">2.4.2.29</ecNumber>
    </submittedName>
</protein>
<dbReference type="Gene3D" id="3.20.20.105">
    <property type="entry name" value="Queuine tRNA-ribosyltransferase-like"/>
    <property type="match status" value="1"/>
</dbReference>